<dbReference type="Proteomes" id="UP000430466">
    <property type="component" value="Unassembled WGS sequence"/>
</dbReference>
<feature type="region of interest" description="Disordered" evidence="1">
    <location>
        <begin position="52"/>
        <end position="74"/>
    </location>
</feature>
<dbReference type="RefSeq" id="WP_087363946.1">
    <property type="nucleotide sequence ID" value="NZ_JBBBSU010000118.1"/>
</dbReference>
<comment type="caution">
    <text evidence="2">The sequence shown here is derived from an EMBL/GenBank/DDBJ whole genome shotgun (WGS) entry which is preliminary data.</text>
</comment>
<evidence type="ECO:0000256" key="1">
    <source>
        <dbReference type="SAM" id="MobiDB-lite"/>
    </source>
</evidence>
<organism evidence="2 3">
    <name type="scientific">Lactobacillus helveticus</name>
    <name type="common">Lactobacillus suntoryeus</name>
    <dbReference type="NCBI Taxonomy" id="1587"/>
    <lineage>
        <taxon>Bacteria</taxon>
        <taxon>Bacillati</taxon>
        <taxon>Bacillota</taxon>
        <taxon>Bacilli</taxon>
        <taxon>Lactobacillales</taxon>
        <taxon>Lactobacillaceae</taxon>
        <taxon>Lactobacillus</taxon>
    </lineage>
</organism>
<accession>A0A6A7K299</accession>
<evidence type="ECO:0000313" key="2">
    <source>
        <dbReference type="EMBL" id="MPW14707.1"/>
    </source>
</evidence>
<dbReference type="EMBL" id="WHOE01000086">
    <property type="protein sequence ID" value="MPW14707.1"/>
    <property type="molecule type" value="Genomic_DNA"/>
</dbReference>
<name>A0A6A7K299_LACHE</name>
<feature type="region of interest" description="Disordered" evidence="1">
    <location>
        <begin position="1"/>
        <end position="32"/>
    </location>
</feature>
<protein>
    <submittedName>
        <fullName evidence="2">DUF2188 domain-containing protein</fullName>
    </submittedName>
</protein>
<reference evidence="2 3" key="1">
    <citation type="submission" date="2019-10" db="EMBL/GenBank/DDBJ databases">
        <title>Draft genome sequences of Lactobacillus strains.</title>
        <authorList>
            <person name="Cho G.-S."/>
            <person name="Fagbemigun O."/>
            <person name="Brinks E."/>
            <person name="Franz C.M.A.P."/>
        </authorList>
    </citation>
    <scope>NUCLEOTIDE SEQUENCE [LARGE SCALE GENOMIC DNA]</scope>
    <source>
        <strain evidence="2 3">313</strain>
    </source>
</reference>
<dbReference type="InterPro" id="IPR018691">
    <property type="entry name" value="DUF2188"/>
</dbReference>
<sequence length="74" mass="8276">MKKTQHVVHHSTGGWDVKASGSKRATKHFETKAPAIEYGRNIAKNQHTEFFTHGKNGKIQSRDSYGNDPFPPKG</sequence>
<evidence type="ECO:0000313" key="3">
    <source>
        <dbReference type="Proteomes" id="UP000430466"/>
    </source>
</evidence>
<dbReference type="Pfam" id="PF09954">
    <property type="entry name" value="DUF2188"/>
    <property type="match status" value="1"/>
</dbReference>
<dbReference type="AlphaFoldDB" id="A0A6A7K299"/>
<gene>
    <name evidence="2" type="ORF">GDZ32_07320</name>
</gene>
<proteinExistence type="predicted"/>